<dbReference type="OrthoDB" id="9918899at2"/>
<reference evidence="1" key="3">
    <citation type="submission" date="2021-08" db="EMBL/GenBank/DDBJ databases">
        <authorList>
            <person name="Tani A."/>
            <person name="Ola A."/>
            <person name="Ogura Y."/>
            <person name="Katsura K."/>
            <person name="Hayashi T."/>
        </authorList>
    </citation>
    <scope>NUCLEOTIDE SEQUENCE</scope>
    <source>
        <strain evidence="1">DSM 22415</strain>
    </source>
</reference>
<evidence type="ECO:0000313" key="4">
    <source>
        <dbReference type="Proteomes" id="UP001055303"/>
    </source>
</evidence>
<name>A0A564G360_9HYPH</name>
<reference evidence="1" key="2">
    <citation type="journal article" date="2021" name="Front. Microbiol.">
        <title>Comprehensive Comparative Genomics and Phenotyping of Methylobacterium Species.</title>
        <authorList>
            <person name="Alessa O."/>
            <person name="Ogura Y."/>
            <person name="Fujitani Y."/>
            <person name="Takami H."/>
            <person name="Hayashi T."/>
            <person name="Sahin N."/>
            <person name="Tani A."/>
        </authorList>
    </citation>
    <scope>NUCLEOTIDE SEQUENCE</scope>
    <source>
        <strain evidence="1">DSM 22415</strain>
    </source>
</reference>
<sequence length="71" mass="7734">MLDLEAVAQRSVRAETLGQIADLVGCSVEALTEGRGRPDLREILELMSLWPMLDAAARARLLDEARRAATA</sequence>
<accession>A0A564G360</accession>
<protein>
    <submittedName>
        <fullName evidence="2">Uncharacterized protein</fullName>
    </submittedName>
</protein>
<organism evidence="2 3">
    <name type="scientific">Methylobacterium dankookense</name>
    <dbReference type="NCBI Taxonomy" id="560405"/>
    <lineage>
        <taxon>Bacteria</taxon>
        <taxon>Pseudomonadati</taxon>
        <taxon>Pseudomonadota</taxon>
        <taxon>Alphaproteobacteria</taxon>
        <taxon>Hyphomicrobiales</taxon>
        <taxon>Methylobacteriaceae</taxon>
        <taxon>Methylobacterium</taxon>
    </lineage>
</organism>
<reference evidence="2 3" key="1">
    <citation type="submission" date="2019-06" db="EMBL/GenBank/DDBJ databases">
        <authorList>
            <person name="Rodrigo-Torres L."/>
            <person name="Arahal R. D."/>
            <person name="Lucena T."/>
        </authorList>
    </citation>
    <scope>NUCLEOTIDE SEQUENCE [LARGE SCALE GENOMIC DNA]</scope>
    <source>
        <strain evidence="2 3">SW08-7</strain>
    </source>
</reference>
<dbReference type="AlphaFoldDB" id="A0A564G360"/>
<evidence type="ECO:0000313" key="1">
    <source>
        <dbReference type="EMBL" id="GJD59062.1"/>
    </source>
</evidence>
<dbReference type="Proteomes" id="UP001055303">
    <property type="component" value="Unassembled WGS sequence"/>
</dbReference>
<dbReference type="RefSeq" id="WP_144767043.1">
    <property type="nucleotide sequence ID" value="NZ_BPQI01000184.1"/>
</dbReference>
<dbReference type="EMBL" id="BPQI01000184">
    <property type="protein sequence ID" value="GJD59062.1"/>
    <property type="molecule type" value="Genomic_DNA"/>
</dbReference>
<proteinExistence type="predicted"/>
<evidence type="ECO:0000313" key="2">
    <source>
        <dbReference type="EMBL" id="VUF14717.1"/>
    </source>
</evidence>
<keyword evidence="4" id="KW-1185">Reference proteome</keyword>
<dbReference type="EMBL" id="CABFVH010000038">
    <property type="protein sequence ID" value="VUF14717.1"/>
    <property type="molecule type" value="Genomic_DNA"/>
</dbReference>
<evidence type="ECO:0000313" key="3">
    <source>
        <dbReference type="Proteomes" id="UP000401717"/>
    </source>
</evidence>
<gene>
    <name evidence="1" type="ORF">IFDJLNFL_4988</name>
    <name evidence="2" type="ORF">MTDSW087_04442</name>
</gene>
<dbReference type="Proteomes" id="UP000401717">
    <property type="component" value="Unassembled WGS sequence"/>
</dbReference>